<feature type="transmembrane region" description="Helical" evidence="7">
    <location>
        <begin position="353"/>
        <end position="377"/>
    </location>
</feature>
<evidence type="ECO:0000313" key="9">
    <source>
        <dbReference type="EMBL" id="MVQ49489.1"/>
    </source>
</evidence>
<keyword evidence="2" id="KW-1003">Cell membrane</keyword>
<evidence type="ECO:0000256" key="3">
    <source>
        <dbReference type="ARBA" id="ARBA00022692"/>
    </source>
</evidence>
<evidence type="ECO:0000256" key="5">
    <source>
        <dbReference type="ARBA" id="ARBA00023136"/>
    </source>
</evidence>
<evidence type="ECO:0000256" key="7">
    <source>
        <dbReference type="SAM" id="Phobius"/>
    </source>
</evidence>
<evidence type="ECO:0000256" key="6">
    <source>
        <dbReference type="ARBA" id="ARBA00038076"/>
    </source>
</evidence>
<feature type="transmembrane region" description="Helical" evidence="7">
    <location>
        <begin position="467"/>
        <end position="490"/>
    </location>
</feature>
<evidence type="ECO:0000259" key="8">
    <source>
        <dbReference type="Pfam" id="PF02687"/>
    </source>
</evidence>
<comment type="similarity">
    <text evidence="6">Belongs to the ABC-4 integral membrane protein family.</text>
</comment>
<proteinExistence type="inferred from homology"/>
<evidence type="ECO:0000256" key="4">
    <source>
        <dbReference type="ARBA" id="ARBA00022989"/>
    </source>
</evidence>
<dbReference type="Pfam" id="PF02687">
    <property type="entry name" value="FtsX"/>
    <property type="match status" value="1"/>
</dbReference>
<dbReference type="Proteomes" id="UP000473525">
    <property type="component" value="Unassembled WGS sequence"/>
</dbReference>
<feature type="transmembrane region" description="Helical" evidence="7">
    <location>
        <begin position="741"/>
        <end position="764"/>
    </location>
</feature>
<feature type="transmembrane region" description="Helical" evidence="7">
    <location>
        <begin position="838"/>
        <end position="862"/>
    </location>
</feature>
<feature type="transmembrane region" description="Helical" evidence="7">
    <location>
        <begin position="785"/>
        <end position="811"/>
    </location>
</feature>
<gene>
    <name evidence="9" type="ORF">GON03_09875</name>
</gene>
<keyword evidence="5 7" id="KW-0472">Membrane</keyword>
<evidence type="ECO:0000313" key="10">
    <source>
        <dbReference type="Proteomes" id="UP000473525"/>
    </source>
</evidence>
<reference evidence="9 10" key="1">
    <citation type="submission" date="2019-12" db="EMBL/GenBank/DDBJ databases">
        <authorList>
            <person name="Huq M.A."/>
        </authorList>
    </citation>
    <scope>NUCLEOTIDE SEQUENCE [LARGE SCALE GENOMIC DNA]</scope>
    <source>
        <strain evidence="9 10">MAH-18</strain>
    </source>
</reference>
<accession>A0A6L6XQC4</accession>
<organism evidence="9 10">
    <name type="scientific">Nocardioides agri</name>
    <dbReference type="NCBI Taxonomy" id="2682843"/>
    <lineage>
        <taxon>Bacteria</taxon>
        <taxon>Bacillati</taxon>
        <taxon>Actinomycetota</taxon>
        <taxon>Actinomycetes</taxon>
        <taxon>Propionibacteriales</taxon>
        <taxon>Nocardioidaceae</taxon>
        <taxon>Nocardioides</taxon>
    </lineage>
</organism>
<feature type="domain" description="ABC3 transporter permease C-terminal" evidence="8">
    <location>
        <begin position="745"/>
        <end position="864"/>
    </location>
</feature>
<keyword evidence="10" id="KW-1185">Reference proteome</keyword>
<dbReference type="InterPro" id="IPR003838">
    <property type="entry name" value="ABC3_permease_C"/>
</dbReference>
<feature type="transmembrane region" description="Helical" evidence="7">
    <location>
        <begin position="514"/>
        <end position="537"/>
    </location>
</feature>
<dbReference type="RefSeq" id="WP_157342174.1">
    <property type="nucleotide sequence ID" value="NZ_WSEK01000004.1"/>
</dbReference>
<comment type="subcellular location">
    <subcellularLocation>
        <location evidence="1">Cell membrane</location>
        <topology evidence="1">Multi-pass membrane protein</topology>
    </subcellularLocation>
</comment>
<dbReference type="PANTHER" id="PTHR30572:SF4">
    <property type="entry name" value="ABC TRANSPORTER PERMEASE YTRF"/>
    <property type="match status" value="1"/>
</dbReference>
<evidence type="ECO:0000256" key="2">
    <source>
        <dbReference type="ARBA" id="ARBA00022475"/>
    </source>
</evidence>
<dbReference type="PANTHER" id="PTHR30572">
    <property type="entry name" value="MEMBRANE COMPONENT OF TRANSPORTER-RELATED"/>
    <property type="match status" value="1"/>
</dbReference>
<feature type="transmembrane region" description="Helical" evidence="7">
    <location>
        <begin position="389"/>
        <end position="408"/>
    </location>
</feature>
<dbReference type="GO" id="GO:0005886">
    <property type="term" value="C:plasma membrane"/>
    <property type="evidence" value="ECO:0007669"/>
    <property type="project" value="UniProtKB-SubCell"/>
</dbReference>
<dbReference type="AlphaFoldDB" id="A0A6L6XQC4"/>
<dbReference type="InterPro" id="IPR050250">
    <property type="entry name" value="Macrolide_Exporter_MacB"/>
</dbReference>
<protein>
    <submittedName>
        <fullName evidence="9">FtsX-like permease family protein</fullName>
    </submittedName>
</protein>
<sequence>MSRRSLLGDAGLLRRHYSAGWRASLLVALLVGVTVAGVALAPRALARLGDRELRHALMTTSATELDLAGIGQLGYADTAAQQNVATDVAIRNVRLGLPEPLRDLVGQPHWLARTSASTVTLPREQQLTLDLRLAIDLAWDQVARPVEGRLPDAYDGRGPIEVAVSRALAERVHLRVGDRLPNDPAPLLVTAIVEIDDPDGSYAVHSGDLVAPTVQEAPDTLPTVLGTALVHPDSASALREPMAGGSIVAWFPIDASRVRYADADTLQPQARRLASTPVELPNGGRLSLRTGLADVVERTSDRIASTYALLALALSGLAGVLVAVFALGVQTVLDRRRPALALASARGAGRMQVRAVMVLEGLLIAVPVSALAILVVSTLVPATLGPVGRALPVLTALLVPLLFGVLTNPRTLHQPRRDLRVATHGRGRPVLEIAVVALAALSLLSLVRRGVVESSRAVGIDPLVVAAPALLTAAVCVLVLRVFPWPLLLLQRRLRSRRGPVAVLGAARAVRSPALGFAAALALVVGLSVVTFSAVMATTIRSGLEHSVREGVGADVRLSAARFDDGDLAAVRRLAGVDAAALLTVRSGVELDLGRTARVEVVVTDTAALHDVRPDLPVLAGRGQDALPLLLGTDRAEEPEDVLLDQVPAVVTSVVGRDLLPGLDRRWVLVDQSALPTGAAEGDGEPRELLLVRVQDGAAADEVAGLAAAAVGGHPDVEVVDVDEELAAVSSSPVVGGLRPALLVSALVALVLTMLTVVLASLAAARSRHQMLGVLRILGMSRRQLRGVVAWELGPIAVTAVLVGTVFGLLLPRVITRALDLRPFVGGRTPPQPVVEPLLVLAGVAAFVGVVVVAGLVAVAVGRRLAPAETVKMGER</sequence>
<dbReference type="EMBL" id="WSEK01000004">
    <property type="protein sequence ID" value="MVQ49489.1"/>
    <property type="molecule type" value="Genomic_DNA"/>
</dbReference>
<keyword evidence="4 7" id="KW-1133">Transmembrane helix</keyword>
<dbReference type="GO" id="GO:0022857">
    <property type="term" value="F:transmembrane transporter activity"/>
    <property type="evidence" value="ECO:0007669"/>
    <property type="project" value="TreeGrafter"/>
</dbReference>
<evidence type="ECO:0000256" key="1">
    <source>
        <dbReference type="ARBA" id="ARBA00004651"/>
    </source>
</evidence>
<comment type="caution">
    <text evidence="9">The sequence shown here is derived from an EMBL/GenBank/DDBJ whole genome shotgun (WGS) entry which is preliminary data.</text>
</comment>
<feature type="transmembrane region" description="Helical" evidence="7">
    <location>
        <begin position="21"/>
        <end position="41"/>
    </location>
</feature>
<feature type="transmembrane region" description="Helical" evidence="7">
    <location>
        <begin position="307"/>
        <end position="333"/>
    </location>
</feature>
<keyword evidence="3 7" id="KW-0812">Transmembrane</keyword>
<feature type="transmembrane region" description="Helical" evidence="7">
    <location>
        <begin position="429"/>
        <end position="447"/>
    </location>
</feature>
<name>A0A6L6XQC4_9ACTN</name>